<sequence>MSSEKTVGLWPLFTIYGCIVKKFNRLGKWGKRIFSCISGSLGKMREDGI</sequence>
<accession>C6M2J9</accession>
<evidence type="ECO:0000313" key="2">
    <source>
        <dbReference type="Proteomes" id="UP000005365"/>
    </source>
</evidence>
<protein>
    <submittedName>
        <fullName evidence="1">Uncharacterized protein</fullName>
    </submittedName>
</protein>
<comment type="caution">
    <text evidence="1">The sequence shown here is derived from an EMBL/GenBank/DDBJ whole genome shotgun (WGS) entry which is preliminary data.</text>
</comment>
<evidence type="ECO:0000313" key="1">
    <source>
        <dbReference type="EMBL" id="EET45520.1"/>
    </source>
</evidence>
<dbReference type="EMBL" id="ACKO02000003">
    <property type="protein sequence ID" value="EET45520.1"/>
    <property type="molecule type" value="Genomic_DNA"/>
</dbReference>
<dbReference type="PROSITE" id="PS51257">
    <property type="entry name" value="PROKAR_LIPOPROTEIN"/>
    <property type="match status" value="1"/>
</dbReference>
<proteinExistence type="predicted"/>
<dbReference type="Proteomes" id="UP000005365">
    <property type="component" value="Unassembled WGS sequence"/>
</dbReference>
<dbReference type="AlphaFoldDB" id="C6M2J9"/>
<organism evidence="1 2">
    <name type="scientific">Neisseria sicca ATCC 29256</name>
    <dbReference type="NCBI Taxonomy" id="547045"/>
    <lineage>
        <taxon>Bacteria</taxon>
        <taxon>Pseudomonadati</taxon>
        <taxon>Pseudomonadota</taxon>
        <taxon>Betaproteobacteria</taxon>
        <taxon>Neisseriales</taxon>
        <taxon>Neisseriaceae</taxon>
        <taxon>Neisseria</taxon>
    </lineage>
</organism>
<name>C6M2J9_NEISI</name>
<keyword evidence="2" id="KW-1185">Reference proteome</keyword>
<reference evidence="1" key="1">
    <citation type="submission" date="2009-07" db="EMBL/GenBank/DDBJ databases">
        <authorList>
            <person name="Weinstock G."/>
            <person name="Sodergren E."/>
            <person name="Clifton S."/>
            <person name="Fulton L."/>
            <person name="Fulton B."/>
            <person name="Courtney L."/>
            <person name="Fronick C."/>
            <person name="Harrison M."/>
            <person name="Strong C."/>
            <person name="Farmer C."/>
            <person name="Delahaunty K."/>
            <person name="Markovic C."/>
            <person name="Hall O."/>
            <person name="Minx P."/>
            <person name="Tomlinson C."/>
            <person name="Mitreva M."/>
            <person name="Nelson J."/>
            <person name="Hou S."/>
            <person name="Wollam A."/>
            <person name="Pepin K.H."/>
            <person name="Johnson M."/>
            <person name="Bhonagiri V."/>
            <person name="Nash W.E."/>
            <person name="Warren W."/>
            <person name="Chinwalla A."/>
            <person name="Mardis E.R."/>
            <person name="Wilson R.K."/>
        </authorList>
    </citation>
    <scope>NUCLEOTIDE SEQUENCE [LARGE SCALE GENOMIC DNA]</scope>
    <source>
        <strain evidence="1">ATCC 29256</strain>
    </source>
</reference>
<gene>
    <name evidence="1" type="ORF">NEISICOT_00738</name>
</gene>